<dbReference type="InterPro" id="IPR036322">
    <property type="entry name" value="WD40_repeat_dom_sf"/>
</dbReference>
<dbReference type="SUPFAM" id="SSF50978">
    <property type="entry name" value="WD40 repeat-like"/>
    <property type="match status" value="1"/>
</dbReference>
<dbReference type="PANTHER" id="PTHR11227">
    <property type="entry name" value="WD-REPEAT PROTEIN INTERACTING WITH PHOSPHOINOSIDES WIPI -RELATED"/>
    <property type="match status" value="1"/>
</dbReference>
<organism evidence="5 6">
    <name type="scientific">Oedothorax gibbosus</name>
    <dbReference type="NCBI Taxonomy" id="931172"/>
    <lineage>
        <taxon>Eukaryota</taxon>
        <taxon>Metazoa</taxon>
        <taxon>Ecdysozoa</taxon>
        <taxon>Arthropoda</taxon>
        <taxon>Chelicerata</taxon>
        <taxon>Arachnida</taxon>
        <taxon>Araneae</taxon>
        <taxon>Araneomorphae</taxon>
        <taxon>Entelegynae</taxon>
        <taxon>Araneoidea</taxon>
        <taxon>Linyphiidae</taxon>
        <taxon>Erigoninae</taxon>
        <taxon>Oedothorax</taxon>
    </lineage>
</organism>
<dbReference type="Pfam" id="PF21032">
    <property type="entry name" value="PROPPIN"/>
    <property type="match status" value="1"/>
</dbReference>
<keyword evidence="6" id="KW-1185">Reference proteome</keyword>
<dbReference type="AlphaFoldDB" id="A0AAV6VCS3"/>
<gene>
    <name evidence="5" type="ORF">JTE90_029565</name>
</gene>
<reference evidence="5 6" key="1">
    <citation type="journal article" date="2022" name="Nat. Ecol. Evol.">
        <title>A masculinizing supergene underlies an exaggerated male reproductive morph in a spider.</title>
        <authorList>
            <person name="Hendrickx F."/>
            <person name="De Corte Z."/>
            <person name="Sonet G."/>
            <person name="Van Belleghem S.M."/>
            <person name="Kostlbacher S."/>
            <person name="Vangestel C."/>
        </authorList>
    </citation>
    <scope>NUCLEOTIDE SEQUENCE [LARGE SCALE GENOMIC DNA]</scope>
    <source>
        <strain evidence="5">W744_W776</strain>
    </source>
</reference>
<proteinExistence type="inferred from homology"/>
<dbReference type="InterPro" id="IPR048720">
    <property type="entry name" value="PROPPIN"/>
</dbReference>
<comment type="caution">
    <text evidence="5">The sequence shown here is derived from an EMBL/GenBank/DDBJ whole genome shotgun (WGS) entry which is preliminary data.</text>
</comment>
<evidence type="ECO:0000313" key="6">
    <source>
        <dbReference type="Proteomes" id="UP000827092"/>
    </source>
</evidence>
<dbReference type="EMBL" id="JAFNEN010000114">
    <property type="protein sequence ID" value="KAG8193832.1"/>
    <property type="molecule type" value="Genomic_DNA"/>
</dbReference>
<name>A0AAV6VCS3_9ARAC</name>
<dbReference type="GO" id="GO:0005737">
    <property type="term" value="C:cytoplasm"/>
    <property type="evidence" value="ECO:0007669"/>
    <property type="project" value="UniProtKB-ARBA"/>
</dbReference>
<keyword evidence="2" id="KW-0677">Repeat</keyword>
<evidence type="ECO:0008006" key="7">
    <source>
        <dbReference type="Google" id="ProtNLM"/>
    </source>
</evidence>
<keyword evidence="3" id="KW-0072">Autophagy</keyword>
<keyword evidence="1" id="KW-0853">WD repeat</keyword>
<evidence type="ECO:0000256" key="2">
    <source>
        <dbReference type="ARBA" id="ARBA00022737"/>
    </source>
</evidence>
<evidence type="ECO:0000256" key="1">
    <source>
        <dbReference type="ARBA" id="ARBA00022574"/>
    </source>
</evidence>
<evidence type="ECO:0000256" key="4">
    <source>
        <dbReference type="ARBA" id="ARBA00025740"/>
    </source>
</evidence>
<protein>
    <recommendedName>
        <fullName evidence="7">WD repeat domain phosphoinositide-interacting protein 4</fullName>
    </recommendedName>
</protein>
<dbReference type="GO" id="GO:0006914">
    <property type="term" value="P:autophagy"/>
    <property type="evidence" value="ECO:0007669"/>
    <property type="project" value="UniProtKB-KW"/>
</dbReference>
<dbReference type="InterPro" id="IPR015943">
    <property type="entry name" value="WD40/YVTN_repeat-like_dom_sf"/>
</dbReference>
<dbReference type="Proteomes" id="UP000827092">
    <property type="component" value="Unassembled WGS sequence"/>
</dbReference>
<evidence type="ECO:0000256" key="3">
    <source>
        <dbReference type="ARBA" id="ARBA00023006"/>
    </source>
</evidence>
<dbReference type="InterPro" id="IPR001680">
    <property type="entry name" value="WD40_rpt"/>
</dbReference>
<comment type="similarity">
    <text evidence="4">Belongs to the WD repeat PROPPIN family.</text>
</comment>
<evidence type="ECO:0000313" key="5">
    <source>
        <dbReference type="EMBL" id="KAG8193832.1"/>
    </source>
</evidence>
<dbReference type="Gene3D" id="2.130.10.10">
    <property type="entry name" value="YVTN repeat-like/Quinoprotein amine dehydrogenase"/>
    <property type="match status" value="1"/>
</dbReference>
<dbReference type="SMART" id="SM00320">
    <property type="entry name" value="WD40"/>
    <property type="match status" value="2"/>
</dbReference>
<accession>A0AAV6VCS3</accession>
<sequence length="362" mass="40085">MNLSFNQDHGCFSCSLDNGVRIYNLEPLKEKTHLDAATVGSVTICEMLNRTNLLAIVDAATVGSVTICEMLNRTNLLAIVGGGRKQKFAENVVLLWDDLAQRFVSEYTFSTPVLSLQLRKDRLYVAQETQIHVFRFPNDPAKLHTFDTGENPKGLFGVSPFPSSERQILTFPSHHPGHVQIVDLSKISQGTSAAPITIAAHSSKLAYIALNSQGTMLATASVKGTLIRVFDTFKKTQLIELRRGVDYAMVYCINFSHDSEFLVISSDKGTVHIFALKDAHLNKRFALPGTLFGLTPLYSMAQFTIPAECKCQCAFVKKTISVNSVVAICEDGTLYKKAFTSKGNFHGDTYDMFLNLCEDDEY</sequence>